<organism evidence="3 4">
    <name type="scientific">Pseudomonas knackmussii (strain DSM 6978 / CCUG 54928 / LMG 23759 / B13)</name>
    <dbReference type="NCBI Taxonomy" id="1301098"/>
    <lineage>
        <taxon>Bacteria</taxon>
        <taxon>Pseudomonadati</taxon>
        <taxon>Pseudomonadota</taxon>
        <taxon>Gammaproteobacteria</taxon>
        <taxon>Pseudomonadales</taxon>
        <taxon>Pseudomonadaceae</taxon>
        <taxon>Pseudomonas</taxon>
    </lineage>
</organism>
<gene>
    <name evidence="3" type="ORF">PKB_2760</name>
</gene>
<dbReference type="AlphaFoldDB" id="A0A024HI01"/>
<proteinExistence type="predicted"/>
<feature type="domain" description="KfrA N-terminal DNA-binding" evidence="2">
    <location>
        <begin position="8"/>
        <end position="116"/>
    </location>
</feature>
<evidence type="ECO:0000259" key="2">
    <source>
        <dbReference type="Pfam" id="PF11740"/>
    </source>
</evidence>
<evidence type="ECO:0000313" key="4">
    <source>
        <dbReference type="Proteomes" id="UP000025241"/>
    </source>
</evidence>
<dbReference type="KEGG" id="pkc:PKB_2760"/>
<sequence>MARSGVSKEEVRIARQSILARGEHPSIDALRVELGNTGSKSTIHRLLKELDAEQTGHSPSSLSEELGELVGQLANRLQQEARAALAEERGELSRQRQDQQQELRLARQRIDELQAQNQALAEETRETREQARQLQQQKHQVELTNARLRQAAGDLEARLRDRDAQITALEERLDQLRLAAAEQREQDLRQHEEVSGQLRGELRRHQDELTRLNRDNERLLTEARLLRER</sequence>
<dbReference type="Proteomes" id="UP000025241">
    <property type="component" value="Chromosome I"/>
</dbReference>
<accession>A0A024HI01</accession>
<dbReference type="eggNOG" id="COG3206">
    <property type="taxonomic scope" value="Bacteria"/>
</dbReference>
<dbReference type="STRING" id="1301098.PKB_2760"/>
<keyword evidence="4" id="KW-1185">Reference proteome</keyword>
<keyword evidence="1" id="KW-0175">Coiled coil</keyword>
<name>A0A024HI01_PSEKB</name>
<dbReference type="RefSeq" id="WP_052355279.1">
    <property type="nucleotide sequence ID" value="NZ_HG322950.1"/>
</dbReference>
<reference evidence="3 4" key="2">
    <citation type="submission" date="2014-05" db="EMBL/GenBank/DDBJ databases">
        <title>Genome sequence of the 3-chlorobenzoate degrading bacterium Pseudomonas knackmussii B13 shows multiple evidence for horizontal gene transfer.</title>
        <authorList>
            <person name="Miyazaki R."/>
            <person name="Bertelli C."/>
            <person name="Falquet L."/>
            <person name="Robinson-Rechavi M."/>
            <person name="Gharib W."/>
            <person name="Roy S."/>
            <person name="Van der Meer J.R."/>
        </authorList>
    </citation>
    <scope>NUCLEOTIDE SEQUENCE [LARGE SCALE GENOMIC DNA]</scope>
    <source>
        <strain evidence="3 4">B13</strain>
    </source>
</reference>
<reference evidence="3 4" key="1">
    <citation type="submission" date="2013-03" db="EMBL/GenBank/DDBJ databases">
        <authorList>
            <person name="Linke B."/>
        </authorList>
    </citation>
    <scope>NUCLEOTIDE SEQUENCE [LARGE SCALE GENOMIC DNA]</scope>
    <source>
        <strain evidence="3 4">B13</strain>
    </source>
</reference>
<dbReference type="PATRIC" id="fig|1301098.3.peg.2773"/>
<protein>
    <recommendedName>
        <fullName evidence="2">KfrA N-terminal DNA-binding domain-containing protein</fullName>
    </recommendedName>
</protein>
<evidence type="ECO:0000256" key="1">
    <source>
        <dbReference type="SAM" id="Coils"/>
    </source>
</evidence>
<evidence type="ECO:0000313" key="3">
    <source>
        <dbReference type="EMBL" id="CDF84107.1"/>
    </source>
</evidence>
<dbReference type="Pfam" id="PF11740">
    <property type="entry name" value="KfrA_N"/>
    <property type="match status" value="1"/>
</dbReference>
<feature type="coiled-coil region" evidence="1">
    <location>
        <begin position="78"/>
        <end position="229"/>
    </location>
</feature>
<dbReference type="HOGENOM" id="CLU_059382_0_0_6"/>
<dbReference type="InterPro" id="IPR021104">
    <property type="entry name" value="KfrA_DNA-bd_N"/>
</dbReference>
<dbReference type="EMBL" id="HG322950">
    <property type="protein sequence ID" value="CDF84107.1"/>
    <property type="molecule type" value="Genomic_DNA"/>
</dbReference>
<dbReference type="OrthoDB" id="7015148at2"/>